<proteinExistence type="predicted"/>
<dbReference type="Gene3D" id="3.60.21.10">
    <property type="match status" value="1"/>
</dbReference>
<name>A0A9Y1BKJ5_9ARCH</name>
<dbReference type="AlphaFoldDB" id="A0A9Y1BKJ5"/>
<dbReference type="SUPFAM" id="SSF56300">
    <property type="entry name" value="Metallo-dependent phosphatases"/>
    <property type="match status" value="1"/>
</dbReference>
<dbReference type="Pfam" id="PF00149">
    <property type="entry name" value="Metallophos"/>
    <property type="match status" value="1"/>
</dbReference>
<dbReference type="PANTHER" id="PTHR39323">
    <property type="entry name" value="BLR1149 PROTEIN"/>
    <property type="match status" value="1"/>
</dbReference>
<dbReference type="Proteomes" id="UP001201020">
    <property type="component" value="Chromosome"/>
</dbReference>
<accession>A0A9Y1BKJ5</accession>
<dbReference type="InterPro" id="IPR004843">
    <property type="entry name" value="Calcineurin-like_PHP"/>
</dbReference>
<evidence type="ECO:0000313" key="2">
    <source>
        <dbReference type="EMBL" id="UJG40704.1"/>
    </source>
</evidence>
<dbReference type="GO" id="GO:0016787">
    <property type="term" value="F:hydrolase activity"/>
    <property type="evidence" value="ECO:0007669"/>
    <property type="project" value="InterPro"/>
</dbReference>
<dbReference type="EMBL" id="CP084166">
    <property type="protein sequence ID" value="UJG40704.1"/>
    <property type="molecule type" value="Genomic_DNA"/>
</dbReference>
<dbReference type="InterPro" id="IPR024173">
    <property type="entry name" value="Pesterase_MJ0037-like"/>
</dbReference>
<dbReference type="CDD" id="cd07391">
    <property type="entry name" value="MPP_PF1019"/>
    <property type="match status" value="1"/>
</dbReference>
<reference evidence="2" key="1">
    <citation type="journal article" date="2022" name="Nat. Microbiol.">
        <title>Unique mobile elements and scalable gene flow at the prokaryote-eukaryote boundary revealed by circularized Asgard archaea genomes.</title>
        <authorList>
            <person name="Wu F."/>
            <person name="Speth D.R."/>
            <person name="Philosof A."/>
            <person name="Cremiere A."/>
            <person name="Narayanan A."/>
            <person name="Barco R.A."/>
            <person name="Connon S.A."/>
            <person name="Amend J.P."/>
            <person name="Antoshechkin I.A."/>
            <person name="Orphan V.J."/>
        </authorList>
    </citation>
    <scope>NUCLEOTIDE SEQUENCE</scope>
    <source>
        <strain evidence="2">PM71</strain>
    </source>
</reference>
<gene>
    <name evidence="2" type="ORF">K9W45_12825</name>
</gene>
<feature type="domain" description="Calcineurin-like phosphoesterase" evidence="1">
    <location>
        <begin position="34"/>
        <end position="167"/>
    </location>
</feature>
<dbReference type="PANTHER" id="PTHR39323:SF1">
    <property type="entry name" value="BLR1149 PROTEIN"/>
    <property type="match status" value="1"/>
</dbReference>
<evidence type="ECO:0000259" key="1">
    <source>
        <dbReference type="Pfam" id="PF00149"/>
    </source>
</evidence>
<dbReference type="PIRSF" id="PIRSF000887">
    <property type="entry name" value="Pesterase_MJ0037"/>
    <property type="match status" value="1"/>
</dbReference>
<dbReference type="InterPro" id="IPR029052">
    <property type="entry name" value="Metallo-depent_PP-like"/>
</dbReference>
<dbReference type="InterPro" id="IPR004376">
    <property type="entry name" value="Pesterase_MJ0037"/>
</dbReference>
<sequence length="266" mass="30480">MHDSQEGIIFFPIAEDINILDASPVVYLKDIHSLVIADVHLGLETIMAEDGVTVLETQSEKLTKKILFYIRNIKPKKLIINGDLKHSFNEPTKVENKEVKEFLNIVSLFIKEIIIVKGNHDVFLSWVTRDIENCKLVEDLVIERYFFTHGHKNLPEDLPESVEFVLIGHEHPLFHIKIDELQVVKQKSLLIGPLDGEKVKNANHRKLIVLPAFSSYSGGNPIMPKDQSSLLSPILRNNVELLEFESFVLLESANDVLHFPPFKKWY</sequence>
<protein>
    <submittedName>
        <fullName evidence="2">Metallophosphoesterase</fullName>
    </submittedName>
</protein>
<organism evidence="2">
    <name type="scientific">Candidatus Heimdallarchaeum aukensis</name>
    <dbReference type="NCBI Taxonomy" id="2876573"/>
    <lineage>
        <taxon>Archaea</taxon>
        <taxon>Promethearchaeati</taxon>
        <taxon>Candidatus Heimdallarchaeota</taxon>
        <taxon>Candidatus Heimdallarchaeia (ex Rinke et al. 2021) (nom. nud.)</taxon>
        <taxon>Candidatus Heimdallarchaeales</taxon>
        <taxon>Candidatus Heimdallarchaeaceae</taxon>
        <taxon>Candidatus Heimdallarchaeum</taxon>
    </lineage>
</organism>
<dbReference type="NCBIfam" id="TIGR00024">
    <property type="entry name" value="SbcD_rel_arch"/>
    <property type="match status" value="1"/>
</dbReference>